<dbReference type="EMBL" id="HE600906">
    <property type="protein sequence ID" value="CAR98680.1"/>
    <property type="molecule type" value="Genomic_DNA"/>
</dbReference>
<accession>B6IFK0</accession>
<dbReference type="RefSeq" id="XP_045098251.1">
    <property type="nucleotide sequence ID" value="XM_045244846.1"/>
</dbReference>
<keyword evidence="3" id="KW-1185">Reference proteome</keyword>
<evidence type="ECO:0000256" key="1">
    <source>
        <dbReference type="SAM" id="Phobius"/>
    </source>
</evidence>
<evidence type="ECO:0000313" key="2">
    <source>
        <dbReference type="EMBL" id="CAR98680.1"/>
    </source>
</evidence>
<organism evidence="2 3">
    <name type="scientific">Caenorhabditis briggsae</name>
    <dbReference type="NCBI Taxonomy" id="6238"/>
    <lineage>
        <taxon>Eukaryota</taxon>
        <taxon>Metazoa</taxon>
        <taxon>Ecdysozoa</taxon>
        <taxon>Nematoda</taxon>
        <taxon>Chromadorea</taxon>
        <taxon>Rhabditida</taxon>
        <taxon>Rhabditina</taxon>
        <taxon>Rhabditomorpha</taxon>
        <taxon>Rhabditoidea</taxon>
        <taxon>Rhabditidae</taxon>
        <taxon>Peloderinae</taxon>
        <taxon>Caenorhabditis</taxon>
    </lineage>
</organism>
<gene>
    <name evidence="2" type="ORF">CBG25230</name>
    <name evidence="2" type="ORF">CBG_25230</name>
</gene>
<dbReference type="HOGENOM" id="CLU_2529478_0_0_1"/>
<name>B6IFK0_CAEBR</name>
<dbReference type="CTD" id="68916724"/>
<reference evidence="2 3" key="1">
    <citation type="journal article" date="2003" name="PLoS Biol.">
        <title>The genome sequence of Caenorhabditis briggsae: a platform for comparative genomics.</title>
        <authorList>
            <person name="Stein L.D."/>
            <person name="Bao Z."/>
            <person name="Blasiar D."/>
            <person name="Blumenthal T."/>
            <person name="Brent M.R."/>
            <person name="Chen N."/>
            <person name="Chinwalla A."/>
            <person name="Clarke L."/>
            <person name="Clee C."/>
            <person name="Coghlan A."/>
            <person name="Coulson A."/>
            <person name="D'Eustachio P."/>
            <person name="Fitch D.H."/>
            <person name="Fulton L.A."/>
            <person name="Fulton R.E."/>
            <person name="Griffiths-Jones S."/>
            <person name="Harris T.W."/>
            <person name="Hillier L.W."/>
            <person name="Kamath R."/>
            <person name="Kuwabara P.E."/>
            <person name="Mardis E.R."/>
            <person name="Marra M.A."/>
            <person name="Miner T.L."/>
            <person name="Minx P."/>
            <person name="Mullikin J.C."/>
            <person name="Plumb R.W."/>
            <person name="Rogers J."/>
            <person name="Schein J.E."/>
            <person name="Sohrmann M."/>
            <person name="Spieth J."/>
            <person name="Stajich J.E."/>
            <person name="Wei C."/>
            <person name="Willey D."/>
            <person name="Wilson R.K."/>
            <person name="Durbin R."/>
            <person name="Waterston R.H."/>
        </authorList>
    </citation>
    <scope>NUCLEOTIDE SEQUENCE [LARGE SCALE GENOMIC DNA]</scope>
    <source>
        <strain evidence="2 3">AF16</strain>
    </source>
</reference>
<dbReference type="Proteomes" id="UP000008549">
    <property type="component" value="Unassembled WGS sequence"/>
</dbReference>
<protein>
    <submittedName>
        <fullName evidence="2">Protein CBG25230</fullName>
    </submittedName>
</protein>
<keyword evidence="1" id="KW-0812">Transmembrane</keyword>
<sequence>MSRIFEFSNLHVKAHNNLIVKAPKRLGDIILLGPEARLISICPRGFSYILIIFFSVFSVSFHVAFVSAIISLWPYSLLALNFKA</sequence>
<dbReference type="AlphaFoldDB" id="B6IFK0"/>
<dbReference type="GeneID" id="68916724"/>
<reference evidence="2 3" key="2">
    <citation type="journal article" date="2011" name="PLoS Genet.">
        <title>Caenorhabditis briggsae recombinant inbred line genotypes reveal inter-strain incompatibility and the evolution of recombination.</title>
        <authorList>
            <person name="Ross J.A."/>
            <person name="Koboldt D.C."/>
            <person name="Staisch J.E."/>
            <person name="Chamberlin H.M."/>
            <person name="Gupta B.P."/>
            <person name="Miller R.D."/>
            <person name="Baird S.E."/>
            <person name="Haag E.S."/>
        </authorList>
    </citation>
    <scope>NUCLEOTIDE SEQUENCE [LARGE SCALE GENOMIC DNA]</scope>
    <source>
        <strain evidence="2 3">AF16</strain>
    </source>
</reference>
<keyword evidence="1" id="KW-0472">Membrane</keyword>
<dbReference type="KEGG" id="cbr:CBG_25230"/>
<keyword evidence="1" id="KW-1133">Transmembrane helix</keyword>
<proteinExistence type="predicted"/>
<evidence type="ECO:0000313" key="3">
    <source>
        <dbReference type="Proteomes" id="UP000008549"/>
    </source>
</evidence>
<feature type="transmembrane region" description="Helical" evidence="1">
    <location>
        <begin position="46"/>
        <end position="73"/>
    </location>
</feature>
<dbReference type="InParanoid" id="B6IFK0"/>